<dbReference type="AlphaFoldDB" id="A0A382RS91"/>
<evidence type="ECO:0000313" key="1">
    <source>
        <dbReference type="EMBL" id="SVC99937.1"/>
    </source>
</evidence>
<name>A0A382RS91_9ZZZZ</name>
<sequence>MDWSLETMAERSAKRTASSMEDIQEFYDGILAHMEDVLNHLEQYRPADAPPETLRLFRLTQSLAEVSLAVEGFGEPTVSYGYDVARMEPGPE</sequence>
<accession>A0A382RS91</accession>
<proteinExistence type="predicted"/>
<organism evidence="1">
    <name type="scientific">marine metagenome</name>
    <dbReference type="NCBI Taxonomy" id="408172"/>
    <lineage>
        <taxon>unclassified sequences</taxon>
        <taxon>metagenomes</taxon>
        <taxon>ecological metagenomes</taxon>
    </lineage>
</organism>
<gene>
    <name evidence="1" type="ORF">METZ01_LOCUS352791</name>
</gene>
<dbReference type="EMBL" id="UINC01123452">
    <property type="protein sequence ID" value="SVC99937.1"/>
    <property type="molecule type" value="Genomic_DNA"/>
</dbReference>
<reference evidence="1" key="1">
    <citation type="submission" date="2018-05" db="EMBL/GenBank/DDBJ databases">
        <authorList>
            <person name="Lanie J.A."/>
            <person name="Ng W.-L."/>
            <person name="Kazmierczak K.M."/>
            <person name="Andrzejewski T.M."/>
            <person name="Davidsen T.M."/>
            <person name="Wayne K.J."/>
            <person name="Tettelin H."/>
            <person name="Glass J.I."/>
            <person name="Rusch D."/>
            <person name="Podicherti R."/>
            <person name="Tsui H.-C.T."/>
            <person name="Winkler M.E."/>
        </authorList>
    </citation>
    <scope>NUCLEOTIDE SEQUENCE</scope>
</reference>
<protein>
    <submittedName>
        <fullName evidence="1">Uncharacterized protein</fullName>
    </submittedName>
</protein>